<evidence type="ECO:0000256" key="5">
    <source>
        <dbReference type="ARBA" id="ARBA00023040"/>
    </source>
</evidence>
<dbReference type="PRINTS" id="PR00237">
    <property type="entry name" value="GPCRRHODOPSN"/>
</dbReference>
<dbReference type="Pfam" id="PF00001">
    <property type="entry name" value="7tm_1"/>
    <property type="match status" value="1"/>
</dbReference>
<keyword evidence="4 10" id="KW-1133">Transmembrane helix</keyword>
<feature type="transmembrane region" description="Helical" evidence="10">
    <location>
        <begin position="40"/>
        <end position="63"/>
    </location>
</feature>
<keyword evidence="5" id="KW-0297">G-protein coupled receptor</keyword>
<evidence type="ECO:0000313" key="13">
    <source>
        <dbReference type="Proteomes" id="UP000318571"/>
    </source>
</evidence>
<protein>
    <recommendedName>
        <fullName evidence="11">G-protein coupled receptors family 1 profile domain-containing protein</fullName>
    </recommendedName>
</protein>
<dbReference type="SUPFAM" id="SSF81321">
    <property type="entry name" value="Family A G protein-coupled receptor-like"/>
    <property type="match status" value="1"/>
</dbReference>
<dbReference type="OMA" id="IANIPEW"/>
<evidence type="ECO:0000256" key="10">
    <source>
        <dbReference type="SAM" id="Phobius"/>
    </source>
</evidence>
<proteinExistence type="inferred from homology"/>
<dbReference type="AlphaFoldDB" id="A0A553NFT5"/>
<dbReference type="PROSITE" id="PS50262">
    <property type="entry name" value="G_PROTEIN_RECEP_F1_2"/>
    <property type="match status" value="1"/>
</dbReference>
<dbReference type="STRING" id="6832.A0A553NFT5"/>
<dbReference type="GO" id="GO:0007601">
    <property type="term" value="P:visual perception"/>
    <property type="evidence" value="ECO:0007669"/>
    <property type="project" value="UniProtKB-KW"/>
</dbReference>
<dbReference type="EMBL" id="VCGU01000458">
    <property type="protein sequence ID" value="TRY64265.1"/>
    <property type="molecule type" value="Genomic_DNA"/>
</dbReference>
<dbReference type="Gene3D" id="1.20.1070.10">
    <property type="entry name" value="Rhodopsin 7-helix transmembrane proteins"/>
    <property type="match status" value="1"/>
</dbReference>
<keyword evidence="9" id="KW-0716">Sensory transduction</keyword>
<sequence length="284" mass="31940">MSSIFTLTTLAISRSFIVSCQPLSAGSNCLSQKSRGSNSYFAILTSIIIIWSFSIIVSIPPILGWGSYVLDQSRISCGPNWSAPDQDFQYCLFMFILGFFVPVGIIMSSNFSVVLTMRRHTASKTNPYLRSIAERRERGATRILMLMTLAFFICWMPYACLSLFSMAGGNVQSAWHVLPILFAKSSVCWNPFLYIFCNDEFKRIIRTHFSDPVPASMLLLERGTFGRRARHPGLMVRSEARQLTLSPKSSKEFKSCMAHFSLDNERSSIVIVQNHGEILAIGRV</sequence>
<comment type="similarity">
    <text evidence="2">Belongs to the G-protein coupled receptor 1 family.</text>
</comment>
<keyword evidence="13" id="KW-1185">Reference proteome</keyword>
<evidence type="ECO:0000256" key="1">
    <source>
        <dbReference type="ARBA" id="ARBA00004141"/>
    </source>
</evidence>
<keyword evidence="8" id="KW-0807">Transducer</keyword>
<evidence type="ECO:0000256" key="3">
    <source>
        <dbReference type="ARBA" id="ARBA00022692"/>
    </source>
</evidence>
<keyword evidence="6 10" id="KW-0472">Membrane</keyword>
<evidence type="ECO:0000256" key="9">
    <source>
        <dbReference type="ARBA" id="ARBA00023305"/>
    </source>
</evidence>
<evidence type="ECO:0000313" key="12">
    <source>
        <dbReference type="EMBL" id="TRY64265.1"/>
    </source>
</evidence>
<dbReference type="GO" id="GO:0016020">
    <property type="term" value="C:membrane"/>
    <property type="evidence" value="ECO:0007669"/>
    <property type="project" value="UniProtKB-SubCell"/>
</dbReference>
<keyword evidence="7" id="KW-0675">Receptor</keyword>
<evidence type="ECO:0000256" key="8">
    <source>
        <dbReference type="ARBA" id="ARBA00023224"/>
    </source>
</evidence>
<evidence type="ECO:0000256" key="6">
    <source>
        <dbReference type="ARBA" id="ARBA00023136"/>
    </source>
</evidence>
<keyword evidence="9" id="KW-0844">Vision</keyword>
<evidence type="ECO:0000259" key="11">
    <source>
        <dbReference type="PROSITE" id="PS50262"/>
    </source>
</evidence>
<dbReference type="InterPro" id="IPR050125">
    <property type="entry name" value="GPCR_opsins"/>
</dbReference>
<evidence type="ECO:0000256" key="7">
    <source>
        <dbReference type="ARBA" id="ARBA00023170"/>
    </source>
</evidence>
<dbReference type="GO" id="GO:0004930">
    <property type="term" value="F:G protein-coupled receptor activity"/>
    <property type="evidence" value="ECO:0007669"/>
    <property type="project" value="UniProtKB-KW"/>
</dbReference>
<feature type="transmembrane region" description="Helical" evidence="10">
    <location>
        <begin position="92"/>
        <end position="115"/>
    </location>
</feature>
<comment type="caution">
    <text evidence="12">The sequence shown here is derived from an EMBL/GenBank/DDBJ whole genome shotgun (WGS) entry which is preliminary data.</text>
</comment>
<reference evidence="12 13" key="1">
    <citation type="journal article" date="2018" name="Nat. Ecol. Evol.">
        <title>Genomic signatures of mitonuclear coevolution across populations of Tigriopus californicus.</title>
        <authorList>
            <person name="Barreto F.S."/>
            <person name="Watson E.T."/>
            <person name="Lima T.G."/>
            <person name="Willett C.S."/>
            <person name="Edmands S."/>
            <person name="Li W."/>
            <person name="Burton R.S."/>
        </authorList>
    </citation>
    <scope>NUCLEOTIDE SEQUENCE [LARGE SCALE GENOMIC DNA]</scope>
    <source>
        <strain evidence="12 13">San Diego</strain>
    </source>
</reference>
<gene>
    <name evidence="12" type="ORF">TCAL_03984</name>
</gene>
<feature type="transmembrane region" description="Helical" evidence="10">
    <location>
        <begin position="143"/>
        <end position="167"/>
    </location>
</feature>
<keyword evidence="3 10" id="KW-0812">Transmembrane</keyword>
<feature type="transmembrane region" description="Helical" evidence="10">
    <location>
        <begin position="173"/>
        <end position="196"/>
    </location>
</feature>
<dbReference type="InterPro" id="IPR000276">
    <property type="entry name" value="GPCR_Rhodpsn"/>
</dbReference>
<name>A0A553NFT5_TIGCA</name>
<dbReference type="Proteomes" id="UP000318571">
    <property type="component" value="Chromosome 10"/>
</dbReference>
<organism evidence="12 13">
    <name type="scientific">Tigriopus californicus</name>
    <name type="common">Marine copepod</name>
    <dbReference type="NCBI Taxonomy" id="6832"/>
    <lineage>
        <taxon>Eukaryota</taxon>
        <taxon>Metazoa</taxon>
        <taxon>Ecdysozoa</taxon>
        <taxon>Arthropoda</taxon>
        <taxon>Crustacea</taxon>
        <taxon>Multicrustacea</taxon>
        <taxon>Hexanauplia</taxon>
        <taxon>Copepoda</taxon>
        <taxon>Harpacticoida</taxon>
        <taxon>Harpacticidae</taxon>
        <taxon>Tigriopus</taxon>
    </lineage>
</organism>
<dbReference type="InterPro" id="IPR017452">
    <property type="entry name" value="GPCR_Rhodpsn_7TM"/>
</dbReference>
<evidence type="ECO:0000256" key="2">
    <source>
        <dbReference type="ARBA" id="ARBA00010663"/>
    </source>
</evidence>
<dbReference type="PANTHER" id="PTHR24240">
    <property type="entry name" value="OPSIN"/>
    <property type="match status" value="1"/>
</dbReference>
<evidence type="ECO:0000256" key="4">
    <source>
        <dbReference type="ARBA" id="ARBA00022989"/>
    </source>
</evidence>
<feature type="domain" description="G-protein coupled receptors family 1 profile" evidence="11">
    <location>
        <begin position="1"/>
        <end position="194"/>
    </location>
</feature>
<accession>A0A553NFT5</accession>
<comment type="subcellular location">
    <subcellularLocation>
        <location evidence="1">Membrane</location>
        <topology evidence="1">Multi-pass membrane protein</topology>
    </subcellularLocation>
</comment>